<comment type="similarity">
    <text evidence="13">Belongs to the cholesterol 7-desaturase family.</text>
</comment>
<dbReference type="InterPro" id="IPR045605">
    <property type="entry name" value="KshA-like_C"/>
</dbReference>
<dbReference type="EMBL" id="VCGU01000458">
    <property type="protein sequence ID" value="TRY64218.1"/>
    <property type="molecule type" value="Genomic_DNA"/>
</dbReference>
<dbReference type="Pfam" id="PF00355">
    <property type="entry name" value="Rieske"/>
    <property type="match status" value="1"/>
</dbReference>
<dbReference type="PANTHER" id="PTHR21266">
    <property type="entry name" value="IRON-SULFUR DOMAIN CONTAINING PROTEIN"/>
    <property type="match status" value="1"/>
</dbReference>
<feature type="transmembrane region" description="Helical" evidence="18">
    <location>
        <begin position="404"/>
        <end position="424"/>
    </location>
</feature>
<evidence type="ECO:0000256" key="10">
    <source>
        <dbReference type="ARBA" id="ARBA00023014"/>
    </source>
</evidence>
<dbReference type="GO" id="GO:0008203">
    <property type="term" value="P:cholesterol metabolic process"/>
    <property type="evidence" value="ECO:0007669"/>
    <property type="project" value="InterPro"/>
</dbReference>
<dbReference type="InterPro" id="IPR050584">
    <property type="entry name" value="Cholesterol_7-desaturase"/>
</dbReference>
<comment type="catalytic activity">
    <reaction evidence="16">
        <text>cholesterol + NADPH + O2 + H(+) = 7-dehydrocholesterol + NADP(+) + 2 H2O</text>
        <dbReference type="Rhea" id="RHEA:45024"/>
        <dbReference type="ChEBI" id="CHEBI:15377"/>
        <dbReference type="ChEBI" id="CHEBI:15378"/>
        <dbReference type="ChEBI" id="CHEBI:15379"/>
        <dbReference type="ChEBI" id="CHEBI:16113"/>
        <dbReference type="ChEBI" id="CHEBI:17759"/>
        <dbReference type="ChEBI" id="CHEBI:57783"/>
        <dbReference type="ChEBI" id="CHEBI:58349"/>
        <dbReference type="EC" id="1.14.19.21"/>
    </reaction>
    <physiologicalReaction direction="left-to-right" evidence="16">
        <dbReference type="Rhea" id="RHEA:45025"/>
    </physiologicalReaction>
</comment>
<evidence type="ECO:0000256" key="16">
    <source>
        <dbReference type="ARBA" id="ARBA00049548"/>
    </source>
</evidence>
<feature type="compositionally biased region" description="Basic and acidic residues" evidence="17">
    <location>
        <begin position="293"/>
        <end position="302"/>
    </location>
</feature>
<keyword evidence="5" id="KW-0001">2Fe-2S</keyword>
<comment type="pathway">
    <text evidence="3">Hormone biosynthesis.</text>
</comment>
<evidence type="ECO:0000256" key="7">
    <source>
        <dbReference type="ARBA" id="ARBA00022989"/>
    </source>
</evidence>
<dbReference type="AlphaFoldDB" id="A0A553NFP5"/>
<organism evidence="20 21">
    <name type="scientific">Tigriopus californicus</name>
    <name type="common">Marine copepod</name>
    <dbReference type="NCBI Taxonomy" id="6832"/>
    <lineage>
        <taxon>Eukaryota</taxon>
        <taxon>Metazoa</taxon>
        <taxon>Ecdysozoa</taxon>
        <taxon>Arthropoda</taxon>
        <taxon>Crustacea</taxon>
        <taxon>Multicrustacea</taxon>
        <taxon>Hexanauplia</taxon>
        <taxon>Copepoda</taxon>
        <taxon>Harpacticoida</taxon>
        <taxon>Harpacticidae</taxon>
        <taxon>Tigriopus</taxon>
    </lineage>
</organism>
<evidence type="ECO:0000256" key="15">
    <source>
        <dbReference type="ARBA" id="ARBA00047853"/>
    </source>
</evidence>
<name>A0A553NFP5_TIGCA</name>
<reference evidence="20 21" key="1">
    <citation type="journal article" date="2018" name="Nat. Ecol. Evol.">
        <title>Genomic signatures of mitonuclear coevolution across populations of Tigriopus californicus.</title>
        <authorList>
            <person name="Barreto F.S."/>
            <person name="Watson E.T."/>
            <person name="Lima T.G."/>
            <person name="Willett C.S."/>
            <person name="Edmands S."/>
            <person name="Li W."/>
            <person name="Burton R.S."/>
        </authorList>
    </citation>
    <scope>NUCLEOTIDE SEQUENCE [LARGE SCALE GENOMIC DNA]</scope>
    <source>
        <strain evidence="20 21">San Diego</strain>
    </source>
</reference>
<evidence type="ECO:0000256" key="14">
    <source>
        <dbReference type="ARBA" id="ARBA00026095"/>
    </source>
</evidence>
<dbReference type="PANTHER" id="PTHR21266:SF32">
    <property type="entry name" value="CHOLESTEROL 7-DESATURASE NVD"/>
    <property type="match status" value="1"/>
</dbReference>
<evidence type="ECO:0000256" key="4">
    <source>
        <dbReference type="ARBA" id="ARBA00022692"/>
    </source>
</evidence>
<sequence length="840" mass="95690">MTHTHGTHRGGLDFYTLARGGERSYSCSFLVNLDPDLLSLCSREDATPLDLARDALISHTKRIFKFIQMKSGREVNQFCFGSTYVQLNPNYRRFERMEPMTWKKEGIASHWTGMRGFRKSCCKVCCQDRNCTGCKSCRHCVNGPTRGNYDGLVVLTAVTRESLPNQPVYVASRKSISQRKAEEKLPDHEMFAISLETLLSTHFMYGDPDYQTKCVPTSRTSILLGETVDDLRKHKKYSGYVVYVAYRLGPHASISHSQRLSRVSTTNHRELQERNAAAIQETDEEGPGSVGNRTDDDERGRSSPEQPFNGYGGGGHFEIDEDDDIDFTQFDDGPNQFGNDEDDEKLLEDLEDKQLLARIKDLESENSSLTEKVWKLEHGRTWVENRLTALETEINMESNDIMDYLSASIAGGTVLILLIVNYWLWCIPMNRIRSVDEVGFNHILETGKRKKLAINRLRKTRKAGKMPPAFPNGWFVLAETRDIEPGLIKHVSALGSDFAVFRGEESKKVFVTDAYCPHLGANITVGGSIEGDCVTCPFHEWSFDGNTGKCVDIPYAEKVMDDPLFDIKAQSLEQYQHTFLFFNQIPDSAKLSTKTCMEANGLIYVWFHSDGIEPTWFPPIMDQLAPSAPKCWVYQGRNEYEISSHIQDIPENGADVAHLNAVHKTTILAGGEPSQWIQSLTQWAWHEWGVRWAPETEEGRQHRAKVELKHEMKVLGGIPLFSLNVVGEQIGPALVHLHFESFMGKGVMIQYVLPLEPMLQKIVHVFYTQRTWLAPYAKMVLLGESILLERDIAVWNSKTYADRPFLVKEDHLIRQHRRWYSQFYSESSPRFAETNGVLDW</sequence>
<dbReference type="GO" id="GO:0046872">
    <property type="term" value="F:metal ion binding"/>
    <property type="evidence" value="ECO:0007669"/>
    <property type="project" value="UniProtKB-KW"/>
</dbReference>
<feature type="domain" description="Rieske" evidence="19">
    <location>
        <begin position="475"/>
        <end position="573"/>
    </location>
</feature>
<dbReference type="Gene3D" id="2.102.10.10">
    <property type="entry name" value="Rieske [2Fe-2S] iron-sulphur domain"/>
    <property type="match status" value="1"/>
</dbReference>
<dbReference type="InterPro" id="IPR036922">
    <property type="entry name" value="Rieske_2Fe-2S_sf"/>
</dbReference>
<dbReference type="GO" id="GO:0005737">
    <property type="term" value="C:cytoplasm"/>
    <property type="evidence" value="ECO:0007669"/>
    <property type="project" value="TreeGrafter"/>
</dbReference>
<dbReference type="Gene3D" id="3.90.380.10">
    <property type="entry name" value="Naphthalene 1,2-dioxygenase Alpha Subunit, Chain A, domain 1"/>
    <property type="match status" value="1"/>
</dbReference>
<comment type="catalytic activity">
    <reaction evidence="15">
        <text>cholesterol + NADH + O2 + H(+) = 7-dehydrocholesterol + NAD(+) + 2 H2O</text>
        <dbReference type="Rhea" id="RHEA:51644"/>
        <dbReference type="ChEBI" id="CHEBI:15377"/>
        <dbReference type="ChEBI" id="CHEBI:15378"/>
        <dbReference type="ChEBI" id="CHEBI:15379"/>
        <dbReference type="ChEBI" id="CHEBI:16113"/>
        <dbReference type="ChEBI" id="CHEBI:17759"/>
        <dbReference type="ChEBI" id="CHEBI:57540"/>
        <dbReference type="ChEBI" id="CHEBI:57945"/>
        <dbReference type="EC" id="1.14.19.21"/>
    </reaction>
    <physiologicalReaction direction="left-to-right" evidence="15">
        <dbReference type="Rhea" id="RHEA:51645"/>
    </physiologicalReaction>
</comment>
<evidence type="ECO:0000256" key="12">
    <source>
        <dbReference type="ARBA" id="ARBA00025712"/>
    </source>
</evidence>
<keyword evidence="10" id="KW-0411">Iron-sulfur</keyword>
<evidence type="ECO:0000313" key="21">
    <source>
        <dbReference type="Proteomes" id="UP000318571"/>
    </source>
</evidence>
<dbReference type="PROSITE" id="PS51296">
    <property type="entry name" value="RIESKE"/>
    <property type="match status" value="1"/>
</dbReference>
<gene>
    <name evidence="20" type="ORF">TCAL_04641</name>
</gene>
<evidence type="ECO:0000256" key="8">
    <source>
        <dbReference type="ARBA" id="ARBA00023002"/>
    </source>
</evidence>
<dbReference type="Proteomes" id="UP000318571">
    <property type="component" value="Chromosome 10"/>
</dbReference>
<evidence type="ECO:0000313" key="20">
    <source>
        <dbReference type="EMBL" id="TRY64218.1"/>
    </source>
</evidence>
<evidence type="ECO:0000256" key="9">
    <source>
        <dbReference type="ARBA" id="ARBA00023004"/>
    </source>
</evidence>
<evidence type="ECO:0000256" key="11">
    <source>
        <dbReference type="ARBA" id="ARBA00023136"/>
    </source>
</evidence>
<keyword evidence="6" id="KW-0479">Metal-binding</keyword>
<protein>
    <recommendedName>
        <fullName evidence="14">cholesterol 7-desaturase</fullName>
        <ecNumber evidence="14">1.14.19.21</ecNumber>
    </recommendedName>
</protein>
<dbReference type="GO" id="GO:0016020">
    <property type="term" value="C:membrane"/>
    <property type="evidence" value="ECO:0007669"/>
    <property type="project" value="UniProtKB-SubCell"/>
</dbReference>
<keyword evidence="21" id="KW-1185">Reference proteome</keyword>
<proteinExistence type="inferred from homology"/>
<keyword evidence="9" id="KW-0408">Iron</keyword>
<dbReference type="GO" id="GO:0051537">
    <property type="term" value="F:2 iron, 2 sulfur cluster binding"/>
    <property type="evidence" value="ECO:0007669"/>
    <property type="project" value="UniProtKB-KW"/>
</dbReference>
<feature type="region of interest" description="Disordered" evidence="17">
    <location>
        <begin position="277"/>
        <end position="316"/>
    </location>
</feature>
<dbReference type="GO" id="GO:0170056">
    <property type="term" value="F:cholesterol 7-desaturase [NAD(P)H] activity"/>
    <property type="evidence" value="ECO:0007669"/>
    <property type="project" value="UniProtKB-EC"/>
</dbReference>
<evidence type="ECO:0000256" key="5">
    <source>
        <dbReference type="ARBA" id="ARBA00022714"/>
    </source>
</evidence>
<dbReference type="UniPathway" id="UPA01020"/>
<evidence type="ECO:0000256" key="13">
    <source>
        <dbReference type="ARBA" id="ARBA00025729"/>
    </source>
</evidence>
<keyword evidence="8" id="KW-0560">Oxidoreductase</keyword>
<comment type="pathway">
    <text evidence="12">Steroid hormone biosynthesis; dafachronic acid biosynthesis.</text>
</comment>
<comment type="subcellular location">
    <subcellularLocation>
        <location evidence="2">Membrane</location>
    </subcellularLocation>
</comment>
<evidence type="ECO:0000256" key="3">
    <source>
        <dbReference type="ARBA" id="ARBA00004972"/>
    </source>
</evidence>
<dbReference type="SUPFAM" id="SSF55961">
    <property type="entry name" value="Bet v1-like"/>
    <property type="match status" value="1"/>
</dbReference>
<evidence type="ECO:0000256" key="6">
    <source>
        <dbReference type="ARBA" id="ARBA00022723"/>
    </source>
</evidence>
<keyword evidence="4 18" id="KW-0812">Transmembrane</keyword>
<comment type="caution">
    <text evidence="20">The sequence shown here is derived from an EMBL/GenBank/DDBJ whole genome shotgun (WGS) entry which is preliminary data.</text>
</comment>
<dbReference type="SUPFAM" id="SSF50022">
    <property type="entry name" value="ISP domain"/>
    <property type="match status" value="1"/>
</dbReference>
<dbReference type="EC" id="1.14.19.21" evidence="14"/>
<evidence type="ECO:0000256" key="17">
    <source>
        <dbReference type="SAM" id="MobiDB-lite"/>
    </source>
</evidence>
<evidence type="ECO:0000259" key="19">
    <source>
        <dbReference type="PROSITE" id="PS51296"/>
    </source>
</evidence>
<comment type="cofactor">
    <cofactor evidence="1">
        <name>Fe cation</name>
        <dbReference type="ChEBI" id="CHEBI:24875"/>
    </cofactor>
</comment>
<dbReference type="Pfam" id="PF19298">
    <property type="entry name" value="KshA_C"/>
    <property type="match status" value="1"/>
</dbReference>
<keyword evidence="11 18" id="KW-0472">Membrane</keyword>
<dbReference type="STRING" id="6832.A0A553NFP5"/>
<evidence type="ECO:0000256" key="2">
    <source>
        <dbReference type="ARBA" id="ARBA00004370"/>
    </source>
</evidence>
<evidence type="ECO:0000256" key="18">
    <source>
        <dbReference type="SAM" id="Phobius"/>
    </source>
</evidence>
<dbReference type="InterPro" id="IPR017941">
    <property type="entry name" value="Rieske_2Fe-2S"/>
</dbReference>
<evidence type="ECO:0000256" key="1">
    <source>
        <dbReference type="ARBA" id="ARBA00001962"/>
    </source>
</evidence>
<keyword evidence="7 18" id="KW-1133">Transmembrane helix</keyword>
<accession>A0A553NFP5</accession>